<sequence length="125" mass="13973">MLSVAGLPWSTWSCPILAASTSITKIVTAELRTFVEVIFESCMLEASCEIGPLTPLRYDRKVQRYIVTQRQQNAIAHIRVGCKLNGSISYEILNDPLSAGTRSRLNARAKRLRKLRVGRRQAGLD</sequence>
<evidence type="ECO:0000313" key="1">
    <source>
        <dbReference type="EMBL" id="CAG6565695.1"/>
    </source>
</evidence>
<accession>A0A8D8J3K9</accession>
<organism evidence="1">
    <name type="scientific">Culex pipiens</name>
    <name type="common">House mosquito</name>
    <dbReference type="NCBI Taxonomy" id="7175"/>
    <lineage>
        <taxon>Eukaryota</taxon>
        <taxon>Metazoa</taxon>
        <taxon>Ecdysozoa</taxon>
        <taxon>Arthropoda</taxon>
        <taxon>Hexapoda</taxon>
        <taxon>Insecta</taxon>
        <taxon>Pterygota</taxon>
        <taxon>Neoptera</taxon>
        <taxon>Endopterygota</taxon>
        <taxon>Diptera</taxon>
        <taxon>Nematocera</taxon>
        <taxon>Culicoidea</taxon>
        <taxon>Culicidae</taxon>
        <taxon>Culicinae</taxon>
        <taxon>Culicini</taxon>
        <taxon>Culex</taxon>
        <taxon>Culex</taxon>
    </lineage>
</organism>
<dbReference type="EMBL" id="HBUE01274776">
    <property type="protein sequence ID" value="CAG6565695.1"/>
    <property type="molecule type" value="Transcribed_RNA"/>
</dbReference>
<name>A0A8D8J3K9_CULPI</name>
<reference evidence="1" key="1">
    <citation type="submission" date="2021-05" db="EMBL/GenBank/DDBJ databases">
        <authorList>
            <person name="Alioto T."/>
            <person name="Alioto T."/>
            <person name="Gomez Garrido J."/>
        </authorList>
    </citation>
    <scope>NUCLEOTIDE SEQUENCE</scope>
</reference>
<proteinExistence type="predicted"/>
<protein>
    <submittedName>
        <fullName evidence="1">(northern house mosquito) hypothetical protein</fullName>
    </submittedName>
</protein>
<dbReference type="AlphaFoldDB" id="A0A8D8J3K9"/>